<dbReference type="EMBL" id="SWLB01000015">
    <property type="protein sequence ID" value="KAF3328791.1"/>
    <property type="molecule type" value="Genomic_DNA"/>
</dbReference>
<comment type="caution">
    <text evidence="1">The sequence shown here is derived from an EMBL/GenBank/DDBJ whole genome shotgun (WGS) entry which is preliminary data.</text>
</comment>
<proteinExistence type="predicted"/>
<keyword evidence="2" id="KW-1185">Reference proteome</keyword>
<evidence type="ECO:0000313" key="1">
    <source>
        <dbReference type="EMBL" id="KAF3328791.1"/>
    </source>
</evidence>
<dbReference type="GO" id="GO:0048364">
    <property type="term" value="P:root development"/>
    <property type="evidence" value="ECO:0007669"/>
    <property type="project" value="InterPro"/>
</dbReference>
<dbReference type="Pfam" id="PF03087">
    <property type="entry name" value="BPS1"/>
    <property type="match status" value="1"/>
</dbReference>
<evidence type="ECO:0000313" key="2">
    <source>
        <dbReference type="Proteomes" id="UP000623129"/>
    </source>
</evidence>
<dbReference type="OrthoDB" id="695739at2759"/>
<sequence length="306" mass="33385">MAGFRRTVSLPVLAAAAKRTAYKIRSASLPVRFHPIVSRLNDDVASLVSWSSSCTQSPSAKWLSEGASRISVVLTSLFELMQHPLAVDQLRDSLVTSDISEDLLRLVDSYDTFRLALLNLAQLQAETRASFRRQNQSRIALAVRAQRLATCELEQLASTTQEAAQTEPPSPGTTTASEDAAGVSTLLLSLCSAMAALAAASTVVFVGLAALSDQSTMLPTPTIAVGPTKVSRATTRTTWMAGVMQWRSRAKKQAAVEEERKARKAALDQFDMLEECIKDMESRTEEFYRGLVRARVFLLNVLSSRC</sequence>
<organism evidence="1 2">
    <name type="scientific">Carex littledalei</name>
    <dbReference type="NCBI Taxonomy" id="544730"/>
    <lineage>
        <taxon>Eukaryota</taxon>
        <taxon>Viridiplantae</taxon>
        <taxon>Streptophyta</taxon>
        <taxon>Embryophyta</taxon>
        <taxon>Tracheophyta</taxon>
        <taxon>Spermatophyta</taxon>
        <taxon>Magnoliopsida</taxon>
        <taxon>Liliopsida</taxon>
        <taxon>Poales</taxon>
        <taxon>Cyperaceae</taxon>
        <taxon>Cyperoideae</taxon>
        <taxon>Cariceae</taxon>
        <taxon>Carex</taxon>
        <taxon>Carex subgen. Euthyceras</taxon>
    </lineage>
</organism>
<dbReference type="PANTHER" id="PTHR33070">
    <property type="entry name" value="OS06G0725500 PROTEIN"/>
    <property type="match status" value="1"/>
</dbReference>
<dbReference type="InterPro" id="IPR004320">
    <property type="entry name" value="BPS1_pln"/>
</dbReference>
<accession>A0A833R2H2</accession>
<name>A0A833R2H2_9POAL</name>
<dbReference type="AlphaFoldDB" id="A0A833R2H2"/>
<dbReference type="GO" id="GO:0048367">
    <property type="term" value="P:shoot system development"/>
    <property type="evidence" value="ECO:0007669"/>
    <property type="project" value="InterPro"/>
</dbReference>
<dbReference type="PANTHER" id="PTHR33070:SF64">
    <property type="entry name" value="OS04G0562500 PROTEIN"/>
    <property type="match status" value="1"/>
</dbReference>
<reference evidence="1" key="1">
    <citation type="submission" date="2020-01" db="EMBL/GenBank/DDBJ databases">
        <title>Genome sequence of Kobresia littledalei, the first chromosome-level genome in the family Cyperaceae.</title>
        <authorList>
            <person name="Qu G."/>
        </authorList>
    </citation>
    <scope>NUCLEOTIDE SEQUENCE</scope>
    <source>
        <strain evidence="1">C.B.Clarke</strain>
        <tissue evidence="1">Leaf</tissue>
    </source>
</reference>
<dbReference type="Proteomes" id="UP000623129">
    <property type="component" value="Unassembled WGS sequence"/>
</dbReference>
<gene>
    <name evidence="1" type="ORF">FCM35_KLT05869</name>
</gene>
<protein>
    <submittedName>
        <fullName evidence="1">Uncharacterized protein</fullName>
    </submittedName>
</protein>